<evidence type="ECO:0000313" key="7">
    <source>
        <dbReference type="EMBL" id="GMS87625.1"/>
    </source>
</evidence>
<dbReference type="PROSITE" id="PS50089">
    <property type="entry name" value="ZF_RING_2"/>
    <property type="match status" value="1"/>
</dbReference>
<feature type="region of interest" description="Disordered" evidence="5">
    <location>
        <begin position="38"/>
        <end position="72"/>
    </location>
</feature>
<reference evidence="7" key="1">
    <citation type="submission" date="2023-10" db="EMBL/GenBank/DDBJ databases">
        <title>Genome assembly of Pristionchus species.</title>
        <authorList>
            <person name="Yoshida K."/>
            <person name="Sommer R.J."/>
        </authorList>
    </citation>
    <scope>NUCLEOTIDE SEQUENCE</scope>
    <source>
        <strain evidence="7">RS0144</strain>
    </source>
</reference>
<feature type="region of interest" description="Disordered" evidence="5">
    <location>
        <begin position="401"/>
        <end position="421"/>
    </location>
</feature>
<keyword evidence="8" id="KW-1185">Reference proteome</keyword>
<evidence type="ECO:0000256" key="3">
    <source>
        <dbReference type="ARBA" id="ARBA00022833"/>
    </source>
</evidence>
<evidence type="ECO:0000313" key="8">
    <source>
        <dbReference type="Proteomes" id="UP001432027"/>
    </source>
</evidence>
<keyword evidence="2 4" id="KW-0863">Zinc-finger</keyword>
<dbReference type="GO" id="GO:0008270">
    <property type="term" value="F:zinc ion binding"/>
    <property type="evidence" value="ECO:0007669"/>
    <property type="project" value="UniProtKB-KW"/>
</dbReference>
<feature type="domain" description="RING-type" evidence="6">
    <location>
        <begin position="123"/>
        <end position="169"/>
    </location>
</feature>
<name>A0AAV5SXY5_9BILA</name>
<evidence type="ECO:0000256" key="1">
    <source>
        <dbReference type="ARBA" id="ARBA00022723"/>
    </source>
</evidence>
<dbReference type="Gene3D" id="3.30.40.10">
    <property type="entry name" value="Zinc/RING finger domain, C3HC4 (zinc finger)"/>
    <property type="match status" value="1"/>
</dbReference>
<dbReference type="InterPro" id="IPR001841">
    <property type="entry name" value="Znf_RING"/>
</dbReference>
<evidence type="ECO:0000256" key="4">
    <source>
        <dbReference type="PROSITE-ProRule" id="PRU00175"/>
    </source>
</evidence>
<keyword evidence="1" id="KW-0479">Metal-binding</keyword>
<evidence type="ECO:0000259" key="6">
    <source>
        <dbReference type="PROSITE" id="PS50089"/>
    </source>
</evidence>
<dbReference type="EMBL" id="BTSX01000003">
    <property type="protein sequence ID" value="GMS87625.1"/>
    <property type="molecule type" value="Genomic_DNA"/>
</dbReference>
<sequence>MAPGNAIAVASAVLNASPTSPDQQGIVHEMNVEIKDQLPMVKEGSPLESPTVPDDKEDVEMREEEEQQDGAVEEAGDAAAAAGDAAAAMDEAAAAAAEEKPVAAPAAVAAAAAEEAVEEEQQCLICFDVLMVKRAVTAIPCMHSMHRTCALAWLETRTDERTQSCCSCRAQVEMIADIETGEELRAVPAYGTLGQPTRALIDNVYEHGKNEWLTSYLRGESQRTIFTLSEISEEARIARMVGKGEAYLADIEDESLKLQRRMAILEELEQDWGAIWQAQYEAEQEARAARAAAAAERRAAEALAAQQAADAAQAAAAAAAAAAQADAAARQHAADALNAMLEEVAPAAAEAAANAAAAAPQEDAVMETEDEAEKEAAAVAVETKPTADAAAALHEDTVMETEEKAEEAAAPAETSQPTAAVAADEVARDENVVDDELSLDETNFF</sequence>
<keyword evidence="3" id="KW-0862">Zinc</keyword>
<dbReference type="GO" id="GO:0016567">
    <property type="term" value="P:protein ubiquitination"/>
    <property type="evidence" value="ECO:0007669"/>
    <property type="project" value="TreeGrafter"/>
</dbReference>
<evidence type="ECO:0000256" key="5">
    <source>
        <dbReference type="SAM" id="MobiDB-lite"/>
    </source>
</evidence>
<dbReference type="GO" id="GO:0061630">
    <property type="term" value="F:ubiquitin protein ligase activity"/>
    <property type="evidence" value="ECO:0007669"/>
    <property type="project" value="TreeGrafter"/>
</dbReference>
<dbReference type="SUPFAM" id="SSF57850">
    <property type="entry name" value="RING/U-box"/>
    <property type="match status" value="1"/>
</dbReference>
<protein>
    <recommendedName>
        <fullName evidence="6">RING-type domain-containing protein</fullName>
    </recommendedName>
</protein>
<dbReference type="AlphaFoldDB" id="A0AAV5SXY5"/>
<organism evidence="7 8">
    <name type="scientific">Pristionchus entomophagus</name>
    <dbReference type="NCBI Taxonomy" id="358040"/>
    <lineage>
        <taxon>Eukaryota</taxon>
        <taxon>Metazoa</taxon>
        <taxon>Ecdysozoa</taxon>
        <taxon>Nematoda</taxon>
        <taxon>Chromadorea</taxon>
        <taxon>Rhabditida</taxon>
        <taxon>Rhabditina</taxon>
        <taxon>Diplogasteromorpha</taxon>
        <taxon>Diplogasteroidea</taxon>
        <taxon>Neodiplogasteridae</taxon>
        <taxon>Pristionchus</taxon>
    </lineage>
</organism>
<dbReference type="PANTHER" id="PTHR45969">
    <property type="entry name" value="RING ZINC FINGER PROTEIN-RELATED"/>
    <property type="match status" value="1"/>
</dbReference>
<dbReference type="Pfam" id="PF13639">
    <property type="entry name" value="zf-RING_2"/>
    <property type="match status" value="1"/>
</dbReference>
<feature type="compositionally biased region" description="Acidic residues" evidence="5">
    <location>
        <begin position="55"/>
        <end position="72"/>
    </location>
</feature>
<dbReference type="PANTHER" id="PTHR45969:SF69">
    <property type="entry name" value="FINGER DOMAIN PROTEIN, PUTATIVE (AFU_ORTHOLOGUE AFUA_3G12190)-RELATED"/>
    <property type="match status" value="1"/>
</dbReference>
<comment type="caution">
    <text evidence="7">The sequence shown here is derived from an EMBL/GenBank/DDBJ whole genome shotgun (WGS) entry which is preliminary data.</text>
</comment>
<dbReference type="Proteomes" id="UP001432027">
    <property type="component" value="Unassembled WGS sequence"/>
</dbReference>
<dbReference type="SMART" id="SM00184">
    <property type="entry name" value="RING"/>
    <property type="match status" value="1"/>
</dbReference>
<accession>A0AAV5SXY5</accession>
<evidence type="ECO:0000256" key="2">
    <source>
        <dbReference type="ARBA" id="ARBA00022771"/>
    </source>
</evidence>
<gene>
    <name evidence="7" type="ORF">PENTCL1PPCAC_9800</name>
</gene>
<dbReference type="InterPro" id="IPR013083">
    <property type="entry name" value="Znf_RING/FYVE/PHD"/>
</dbReference>
<feature type="compositionally biased region" description="Low complexity" evidence="5">
    <location>
        <begin position="408"/>
        <end position="421"/>
    </location>
</feature>
<proteinExistence type="predicted"/>